<evidence type="ECO:0000256" key="8">
    <source>
        <dbReference type="ARBA" id="ARBA00023242"/>
    </source>
</evidence>
<dbReference type="InterPro" id="IPR013087">
    <property type="entry name" value="Znf_C2H2_type"/>
</dbReference>
<evidence type="ECO:0000256" key="7">
    <source>
        <dbReference type="ARBA" id="ARBA00023163"/>
    </source>
</evidence>
<dbReference type="FunFam" id="3.30.160.60:FF:001498">
    <property type="entry name" value="Zinc finger protein 404"/>
    <property type="match status" value="1"/>
</dbReference>
<name>A0A7R9PN51_TIMGE</name>
<evidence type="ECO:0000259" key="10">
    <source>
        <dbReference type="PROSITE" id="PS50157"/>
    </source>
</evidence>
<keyword evidence="4 9" id="KW-0863">Zinc-finger</keyword>
<dbReference type="Pfam" id="PF00096">
    <property type="entry name" value="zf-C2H2"/>
    <property type="match status" value="3"/>
</dbReference>
<keyword evidence="8" id="KW-0539">Nucleus</keyword>
<evidence type="ECO:0000256" key="4">
    <source>
        <dbReference type="ARBA" id="ARBA00022771"/>
    </source>
</evidence>
<accession>A0A7R9PN51</accession>
<keyword evidence="3" id="KW-0677">Repeat</keyword>
<keyword evidence="5" id="KW-0862">Zinc</keyword>
<feature type="domain" description="C2H2-type" evidence="10">
    <location>
        <begin position="189"/>
        <end position="216"/>
    </location>
</feature>
<evidence type="ECO:0000256" key="6">
    <source>
        <dbReference type="ARBA" id="ARBA00023015"/>
    </source>
</evidence>
<evidence type="ECO:0000256" key="5">
    <source>
        <dbReference type="ARBA" id="ARBA00022833"/>
    </source>
</evidence>
<reference evidence="11" key="1">
    <citation type="submission" date="2020-11" db="EMBL/GenBank/DDBJ databases">
        <authorList>
            <person name="Tran Van P."/>
        </authorList>
    </citation>
    <scope>NUCLEOTIDE SEQUENCE</scope>
</reference>
<evidence type="ECO:0000256" key="2">
    <source>
        <dbReference type="ARBA" id="ARBA00022723"/>
    </source>
</evidence>
<dbReference type="FunFam" id="3.30.160.60:FF:001172">
    <property type="entry name" value="Zinc finger protein rotund"/>
    <property type="match status" value="1"/>
</dbReference>
<dbReference type="SMART" id="SM00355">
    <property type="entry name" value="ZnF_C2H2"/>
    <property type="match status" value="4"/>
</dbReference>
<dbReference type="AlphaFoldDB" id="A0A7R9PN51"/>
<dbReference type="GO" id="GO:0008270">
    <property type="term" value="F:zinc ion binding"/>
    <property type="evidence" value="ECO:0007669"/>
    <property type="project" value="UniProtKB-KW"/>
</dbReference>
<dbReference type="PROSITE" id="PS00028">
    <property type="entry name" value="ZINC_FINGER_C2H2_1"/>
    <property type="match status" value="4"/>
</dbReference>
<dbReference type="Gene3D" id="3.30.160.60">
    <property type="entry name" value="Classic Zinc Finger"/>
    <property type="match status" value="3"/>
</dbReference>
<feature type="domain" description="C2H2-type" evidence="10">
    <location>
        <begin position="245"/>
        <end position="274"/>
    </location>
</feature>
<dbReference type="EMBL" id="OE842130">
    <property type="protein sequence ID" value="CAD7598692.1"/>
    <property type="molecule type" value="Genomic_DNA"/>
</dbReference>
<dbReference type="GO" id="GO:0030154">
    <property type="term" value="P:cell differentiation"/>
    <property type="evidence" value="ECO:0007669"/>
    <property type="project" value="UniProtKB-ARBA"/>
</dbReference>
<keyword evidence="7" id="KW-0804">Transcription</keyword>
<sequence>MEGEVCEIIQGHDLFLSCRAAKLAPSMSHQGCDITQNDDVTQIEVTCFVEPPNCCESSGKNHYHIEGEGCEQRRHSLQTTILEGSTVKSQPPEYRHSPLSGPMAAEYHLENQQHKDAKVCYSAPSTPPEPIIAIHMPERKVICRRRGRPSKHSDDFVWMGINRVHPDMFGSKDDLRLHTQIHMREVKPYKCTMCSKAFAHSSYLSQHNRIHLGIKPYTCEFCQRKFTQLSHLQQHTRTHTGEKPYKCRYPECNKAFSQLSNLQSHARCHLIDKPYRCTACFKCFSDEPSMVEHVAKHKEKIN</sequence>
<feature type="domain" description="C2H2-type" evidence="10">
    <location>
        <begin position="275"/>
        <end position="302"/>
    </location>
</feature>
<dbReference type="GO" id="GO:0005634">
    <property type="term" value="C:nucleus"/>
    <property type="evidence" value="ECO:0007669"/>
    <property type="project" value="UniProtKB-SubCell"/>
</dbReference>
<dbReference type="InterPro" id="IPR036236">
    <property type="entry name" value="Znf_C2H2_sf"/>
</dbReference>
<dbReference type="PANTHER" id="PTHR23235:SF142">
    <property type="entry name" value="ZINC FINGER PROTEIN 384"/>
    <property type="match status" value="1"/>
</dbReference>
<dbReference type="GO" id="GO:0000978">
    <property type="term" value="F:RNA polymerase II cis-regulatory region sequence-specific DNA binding"/>
    <property type="evidence" value="ECO:0007669"/>
    <property type="project" value="TreeGrafter"/>
</dbReference>
<protein>
    <recommendedName>
        <fullName evidence="10">C2H2-type domain-containing protein</fullName>
    </recommendedName>
</protein>
<organism evidence="11">
    <name type="scientific">Timema genevievae</name>
    <name type="common">Walking stick</name>
    <dbReference type="NCBI Taxonomy" id="629358"/>
    <lineage>
        <taxon>Eukaryota</taxon>
        <taxon>Metazoa</taxon>
        <taxon>Ecdysozoa</taxon>
        <taxon>Arthropoda</taxon>
        <taxon>Hexapoda</taxon>
        <taxon>Insecta</taxon>
        <taxon>Pterygota</taxon>
        <taxon>Neoptera</taxon>
        <taxon>Polyneoptera</taxon>
        <taxon>Phasmatodea</taxon>
        <taxon>Timematodea</taxon>
        <taxon>Timematoidea</taxon>
        <taxon>Timematidae</taxon>
        <taxon>Timema</taxon>
    </lineage>
</organism>
<evidence type="ECO:0000256" key="3">
    <source>
        <dbReference type="ARBA" id="ARBA00022737"/>
    </source>
</evidence>
<feature type="domain" description="C2H2-type" evidence="10">
    <location>
        <begin position="217"/>
        <end position="244"/>
    </location>
</feature>
<evidence type="ECO:0000256" key="9">
    <source>
        <dbReference type="PROSITE-ProRule" id="PRU00042"/>
    </source>
</evidence>
<gene>
    <name evidence="11" type="ORF">TGEB3V08_LOCUS7157</name>
</gene>
<dbReference type="SUPFAM" id="SSF57667">
    <property type="entry name" value="beta-beta-alpha zinc fingers"/>
    <property type="match status" value="2"/>
</dbReference>
<evidence type="ECO:0000313" key="11">
    <source>
        <dbReference type="EMBL" id="CAD7598692.1"/>
    </source>
</evidence>
<dbReference type="GO" id="GO:0000981">
    <property type="term" value="F:DNA-binding transcription factor activity, RNA polymerase II-specific"/>
    <property type="evidence" value="ECO:0007669"/>
    <property type="project" value="TreeGrafter"/>
</dbReference>
<dbReference type="PROSITE" id="PS50157">
    <property type="entry name" value="ZINC_FINGER_C2H2_2"/>
    <property type="match status" value="4"/>
</dbReference>
<evidence type="ECO:0000256" key="1">
    <source>
        <dbReference type="ARBA" id="ARBA00004123"/>
    </source>
</evidence>
<keyword evidence="6" id="KW-0805">Transcription regulation</keyword>
<proteinExistence type="predicted"/>
<comment type="subcellular location">
    <subcellularLocation>
        <location evidence="1">Nucleus</location>
    </subcellularLocation>
</comment>
<dbReference type="GO" id="GO:0009653">
    <property type="term" value="P:anatomical structure morphogenesis"/>
    <property type="evidence" value="ECO:0007669"/>
    <property type="project" value="UniProtKB-ARBA"/>
</dbReference>
<dbReference type="PANTHER" id="PTHR23235">
    <property type="entry name" value="KRUEPPEL-LIKE TRANSCRIPTION FACTOR"/>
    <property type="match status" value="1"/>
</dbReference>
<keyword evidence="2" id="KW-0479">Metal-binding</keyword>
<dbReference type="FunFam" id="3.30.160.60:FF:000158">
    <property type="entry name" value="Zinc finger protein 362"/>
    <property type="match status" value="1"/>
</dbReference>
<dbReference type="GO" id="GO:0048731">
    <property type="term" value="P:system development"/>
    <property type="evidence" value="ECO:0007669"/>
    <property type="project" value="UniProtKB-ARBA"/>
</dbReference>